<name>A0A2P8HMQ2_CHINA</name>
<dbReference type="InterPro" id="IPR015927">
    <property type="entry name" value="Peptidase_S24_S26A/B/C"/>
</dbReference>
<gene>
    <name evidence="5" type="ORF">CLV51_102337</name>
</gene>
<dbReference type="OrthoDB" id="3831186at2"/>
<dbReference type="GO" id="GO:0003677">
    <property type="term" value="F:DNA binding"/>
    <property type="evidence" value="ECO:0007669"/>
    <property type="project" value="UniProtKB-KW"/>
</dbReference>
<evidence type="ECO:0000256" key="3">
    <source>
        <dbReference type="ARBA" id="ARBA00023163"/>
    </source>
</evidence>
<keyword evidence="3" id="KW-0804">Transcription</keyword>
<dbReference type="PANTHER" id="PTHR40661">
    <property type="match status" value="1"/>
</dbReference>
<dbReference type="Gene3D" id="1.10.260.40">
    <property type="entry name" value="lambda repressor-like DNA-binding domains"/>
    <property type="match status" value="1"/>
</dbReference>
<dbReference type="InterPro" id="IPR010982">
    <property type="entry name" value="Lambda_DNA-bd_dom_sf"/>
</dbReference>
<dbReference type="SMART" id="SM00530">
    <property type="entry name" value="HTH_XRE"/>
    <property type="match status" value="1"/>
</dbReference>
<keyword evidence="6" id="KW-1185">Reference proteome</keyword>
<comment type="caution">
    <text evidence="5">The sequence shown here is derived from an EMBL/GenBank/DDBJ whole genome shotgun (WGS) entry which is preliminary data.</text>
</comment>
<dbReference type="SUPFAM" id="SSF51306">
    <property type="entry name" value="LexA/Signal peptidase"/>
    <property type="match status" value="1"/>
</dbReference>
<evidence type="ECO:0000313" key="6">
    <source>
        <dbReference type="Proteomes" id="UP000240971"/>
    </source>
</evidence>
<dbReference type="PROSITE" id="PS50943">
    <property type="entry name" value="HTH_CROC1"/>
    <property type="match status" value="1"/>
</dbReference>
<dbReference type="InterPro" id="IPR039418">
    <property type="entry name" value="LexA-like"/>
</dbReference>
<dbReference type="RefSeq" id="WP_106527936.1">
    <property type="nucleotide sequence ID" value="NZ_PYAW01000002.1"/>
</dbReference>
<evidence type="ECO:0000313" key="5">
    <source>
        <dbReference type="EMBL" id="PSL47489.1"/>
    </source>
</evidence>
<protein>
    <submittedName>
        <fullName evidence="5">DNA-binding XRE family transcriptional regulator</fullName>
    </submittedName>
</protein>
<dbReference type="CDD" id="cd06529">
    <property type="entry name" value="S24_LexA-like"/>
    <property type="match status" value="1"/>
</dbReference>
<dbReference type="SUPFAM" id="SSF47413">
    <property type="entry name" value="lambda repressor-like DNA-binding domains"/>
    <property type="match status" value="1"/>
</dbReference>
<feature type="domain" description="HTH cro/C1-type" evidence="4">
    <location>
        <begin position="8"/>
        <end position="62"/>
    </location>
</feature>
<dbReference type="AlphaFoldDB" id="A0A2P8HMQ2"/>
<dbReference type="CDD" id="cd00093">
    <property type="entry name" value="HTH_XRE"/>
    <property type="match status" value="1"/>
</dbReference>
<dbReference type="Proteomes" id="UP000240971">
    <property type="component" value="Unassembled WGS sequence"/>
</dbReference>
<dbReference type="InterPro" id="IPR036286">
    <property type="entry name" value="LexA/Signal_pep-like_sf"/>
</dbReference>
<sequence>MSVVCQNLKYLRKQKAWTQQEFADKLGIKRSLLGAYEEERAEPRTEILEQVSDMFRVSIDDLLRRDLGSQKDNFLEKRRQLKLGSARQSAIQFVPVKAAAGYLAGYNDEEFIEELNTFTLPMLGAGDYRAFEIAGDSMLPVTSGSVIVCHKVDGWEEIKNNETYVVITSREGIVFKRILKNNRTKAKITLVSDNPQFEPYGVEMEEVLELWQSDAVISKAGQQSRMSVNHLADMVSHLQDQVSLLKKKLKD</sequence>
<proteinExistence type="predicted"/>
<dbReference type="Pfam" id="PF00717">
    <property type="entry name" value="Peptidase_S24"/>
    <property type="match status" value="1"/>
</dbReference>
<dbReference type="Gene3D" id="2.10.109.10">
    <property type="entry name" value="Umud Fragment, subunit A"/>
    <property type="match status" value="1"/>
</dbReference>
<keyword evidence="2 5" id="KW-0238">DNA-binding</keyword>
<organism evidence="5 6">
    <name type="scientific">Chitinophaga niastensis</name>
    <dbReference type="NCBI Taxonomy" id="536980"/>
    <lineage>
        <taxon>Bacteria</taxon>
        <taxon>Pseudomonadati</taxon>
        <taxon>Bacteroidota</taxon>
        <taxon>Chitinophagia</taxon>
        <taxon>Chitinophagales</taxon>
        <taxon>Chitinophagaceae</taxon>
        <taxon>Chitinophaga</taxon>
    </lineage>
</organism>
<accession>A0A2P8HMQ2</accession>
<dbReference type="InterPro" id="IPR001387">
    <property type="entry name" value="Cro/C1-type_HTH"/>
</dbReference>
<evidence type="ECO:0000259" key="4">
    <source>
        <dbReference type="PROSITE" id="PS50943"/>
    </source>
</evidence>
<dbReference type="EMBL" id="PYAW01000002">
    <property type="protein sequence ID" value="PSL47489.1"/>
    <property type="molecule type" value="Genomic_DNA"/>
</dbReference>
<dbReference type="Pfam" id="PF01381">
    <property type="entry name" value="HTH_3"/>
    <property type="match status" value="1"/>
</dbReference>
<dbReference type="PANTHER" id="PTHR40661:SF1">
    <property type="entry name" value="HTH CRO_C1-TYPE DOMAIN-CONTAINING PROTEIN"/>
    <property type="match status" value="1"/>
</dbReference>
<evidence type="ECO:0000256" key="2">
    <source>
        <dbReference type="ARBA" id="ARBA00023125"/>
    </source>
</evidence>
<reference evidence="5 6" key="1">
    <citation type="submission" date="2018-03" db="EMBL/GenBank/DDBJ databases">
        <title>Genomic Encyclopedia of Archaeal and Bacterial Type Strains, Phase II (KMG-II): from individual species to whole genera.</title>
        <authorList>
            <person name="Goeker M."/>
        </authorList>
    </citation>
    <scope>NUCLEOTIDE SEQUENCE [LARGE SCALE GENOMIC DNA]</scope>
    <source>
        <strain evidence="5 6">DSM 24859</strain>
    </source>
</reference>
<keyword evidence="1" id="KW-0805">Transcription regulation</keyword>
<evidence type="ECO:0000256" key="1">
    <source>
        <dbReference type="ARBA" id="ARBA00023015"/>
    </source>
</evidence>